<accession>A0A8J4M2U0</accession>
<dbReference type="FunFam" id="1.10.3470.10:FF:000001">
    <property type="entry name" value="Vitamin B12 ABC transporter permease BtuC"/>
    <property type="match status" value="1"/>
</dbReference>
<comment type="similarity">
    <text evidence="2">Belongs to the binding-protein-dependent transport system permease family. FecCD subfamily.</text>
</comment>
<evidence type="ECO:0000256" key="8">
    <source>
        <dbReference type="SAM" id="Phobius"/>
    </source>
</evidence>
<reference evidence="9" key="1">
    <citation type="submission" date="2021-04" db="EMBL/GenBank/DDBJ databases">
        <title>Draft genome sequence of Xylanibacillus composti strain K13.</title>
        <authorList>
            <person name="Uke A."/>
            <person name="Chhe C."/>
            <person name="Baramee S."/>
            <person name="Kosugi A."/>
        </authorList>
    </citation>
    <scope>NUCLEOTIDE SEQUENCE</scope>
    <source>
        <strain evidence="9">K13</strain>
    </source>
</reference>
<dbReference type="GO" id="GO:0005886">
    <property type="term" value="C:plasma membrane"/>
    <property type="evidence" value="ECO:0007669"/>
    <property type="project" value="UniProtKB-SubCell"/>
</dbReference>
<evidence type="ECO:0000256" key="2">
    <source>
        <dbReference type="ARBA" id="ARBA00007935"/>
    </source>
</evidence>
<dbReference type="SUPFAM" id="SSF81345">
    <property type="entry name" value="ABC transporter involved in vitamin B12 uptake, BtuC"/>
    <property type="match status" value="1"/>
</dbReference>
<evidence type="ECO:0000256" key="6">
    <source>
        <dbReference type="ARBA" id="ARBA00022989"/>
    </source>
</evidence>
<keyword evidence="10" id="KW-1185">Reference proteome</keyword>
<dbReference type="EMBL" id="BOVK01000039">
    <property type="protein sequence ID" value="GIQ70069.1"/>
    <property type="molecule type" value="Genomic_DNA"/>
</dbReference>
<comment type="caution">
    <text evidence="9">The sequence shown here is derived from an EMBL/GenBank/DDBJ whole genome shotgun (WGS) entry which is preliminary data.</text>
</comment>
<dbReference type="GO" id="GO:0022857">
    <property type="term" value="F:transmembrane transporter activity"/>
    <property type="evidence" value="ECO:0007669"/>
    <property type="project" value="InterPro"/>
</dbReference>
<keyword evidence="5 8" id="KW-0812">Transmembrane</keyword>
<dbReference type="PANTHER" id="PTHR30472:SF68">
    <property type="entry name" value="FERRICHROME TRANSPORT SYSTEM PERMEASE PROTEIN FHUB"/>
    <property type="match status" value="1"/>
</dbReference>
<feature type="transmembrane region" description="Helical" evidence="8">
    <location>
        <begin position="83"/>
        <end position="102"/>
    </location>
</feature>
<keyword evidence="4" id="KW-1003">Cell membrane</keyword>
<comment type="subcellular location">
    <subcellularLocation>
        <location evidence="1">Cell membrane</location>
        <topology evidence="1">Multi-pass membrane protein</topology>
    </subcellularLocation>
</comment>
<feature type="transmembrane region" description="Helical" evidence="8">
    <location>
        <begin position="139"/>
        <end position="160"/>
    </location>
</feature>
<sequence length="350" mass="37084">MNQSNIWLSLFIRIHMRMVINAFRIPMSKGILVIVALTAAAILATGFSIGTGAVRISLSEIWLYVFHGYDGPMKEIVWNIRLPRTLVGMLVGANLALSGALLQGVMRNSLADPHIIGVSSGAGLFGIIVLILFPHLWSMLTPIAFLGASGAAAIIYLLAWKEGVQPVRLILAGVAVSAFLGSGISALLIFFSDRVNGALVFMVGGLSAKSWPELEIILPYSLIGMSLAFIGSSHLNILALGDSNARGLGLSVEAARFFLTALATLLAASAVSVVGLLGFVGLIVPHSARLLIGSDYRFLLPASVLLGAAVVTFCDTLARLMFAPLELPVGIMMGALGAPFFLYLLRREAR</sequence>
<gene>
    <name evidence="9" type="ORF">XYCOK13_28930</name>
</gene>
<feature type="transmembrane region" description="Helical" evidence="8">
    <location>
        <begin position="167"/>
        <end position="189"/>
    </location>
</feature>
<dbReference type="CDD" id="cd06550">
    <property type="entry name" value="TM_ABC_iron-siderophores_like"/>
    <property type="match status" value="1"/>
</dbReference>
<protein>
    <submittedName>
        <fullName evidence="9">Corrinoid ABC transporter permease</fullName>
    </submittedName>
</protein>
<organism evidence="9 10">
    <name type="scientific">Xylanibacillus composti</name>
    <dbReference type="NCBI Taxonomy" id="1572762"/>
    <lineage>
        <taxon>Bacteria</taxon>
        <taxon>Bacillati</taxon>
        <taxon>Bacillota</taxon>
        <taxon>Bacilli</taxon>
        <taxon>Bacillales</taxon>
        <taxon>Paenibacillaceae</taxon>
        <taxon>Xylanibacillus</taxon>
    </lineage>
</organism>
<name>A0A8J4M2U0_9BACL</name>
<evidence type="ECO:0000256" key="5">
    <source>
        <dbReference type="ARBA" id="ARBA00022692"/>
    </source>
</evidence>
<keyword evidence="7 8" id="KW-0472">Membrane</keyword>
<keyword evidence="6 8" id="KW-1133">Transmembrane helix</keyword>
<dbReference type="InterPro" id="IPR000522">
    <property type="entry name" value="ABC_transptr_permease_BtuC"/>
</dbReference>
<dbReference type="InterPro" id="IPR037294">
    <property type="entry name" value="ABC_BtuC-like"/>
</dbReference>
<dbReference type="AlphaFoldDB" id="A0A8J4M2U0"/>
<dbReference type="Pfam" id="PF01032">
    <property type="entry name" value="FecCD"/>
    <property type="match status" value="1"/>
</dbReference>
<dbReference type="RefSeq" id="WP_244865175.1">
    <property type="nucleotide sequence ID" value="NZ_BOVK01000039.1"/>
</dbReference>
<keyword evidence="3" id="KW-0813">Transport</keyword>
<evidence type="ECO:0000256" key="4">
    <source>
        <dbReference type="ARBA" id="ARBA00022475"/>
    </source>
</evidence>
<feature type="transmembrane region" description="Helical" evidence="8">
    <location>
        <begin position="257"/>
        <end position="284"/>
    </location>
</feature>
<dbReference type="Proteomes" id="UP000677918">
    <property type="component" value="Unassembled WGS sequence"/>
</dbReference>
<dbReference type="GO" id="GO:0033214">
    <property type="term" value="P:siderophore-iron import into cell"/>
    <property type="evidence" value="ECO:0007669"/>
    <property type="project" value="TreeGrafter"/>
</dbReference>
<dbReference type="PANTHER" id="PTHR30472">
    <property type="entry name" value="FERRIC ENTEROBACTIN TRANSPORT SYSTEM PERMEASE PROTEIN"/>
    <property type="match status" value="1"/>
</dbReference>
<feature type="transmembrane region" description="Helical" evidence="8">
    <location>
        <begin position="327"/>
        <end position="345"/>
    </location>
</feature>
<evidence type="ECO:0000313" key="10">
    <source>
        <dbReference type="Proteomes" id="UP000677918"/>
    </source>
</evidence>
<evidence type="ECO:0000256" key="1">
    <source>
        <dbReference type="ARBA" id="ARBA00004651"/>
    </source>
</evidence>
<dbReference type="Gene3D" id="1.10.3470.10">
    <property type="entry name" value="ABC transporter involved in vitamin B12 uptake, BtuC"/>
    <property type="match status" value="1"/>
</dbReference>
<evidence type="ECO:0000256" key="7">
    <source>
        <dbReference type="ARBA" id="ARBA00023136"/>
    </source>
</evidence>
<feature type="transmembrane region" description="Helical" evidence="8">
    <location>
        <begin position="218"/>
        <end position="237"/>
    </location>
</feature>
<evidence type="ECO:0000256" key="3">
    <source>
        <dbReference type="ARBA" id="ARBA00022448"/>
    </source>
</evidence>
<feature type="transmembrane region" description="Helical" evidence="8">
    <location>
        <begin position="114"/>
        <end position="133"/>
    </location>
</feature>
<proteinExistence type="inferred from homology"/>
<evidence type="ECO:0000313" key="9">
    <source>
        <dbReference type="EMBL" id="GIQ70069.1"/>
    </source>
</evidence>